<reference evidence="2" key="1">
    <citation type="submission" date="2021-02" db="EMBL/GenBank/DDBJ databases">
        <authorList>
            <person name="Dougan E. K."/>
            <person name="Rhodes N."/>
            <person name="Thang M."/>
            <person name="Chan C."/>
        </authorList>
    </citation>
    <scope>NUCLEOTIDE SEQUENCE</scope>
</reference>
<feature type="region of interest" description="Disordered" evidence="1">
    <location>
        <begin position="15"/>
        <end position="36"/>
    </location>
</feature>
<proteinExistence type="predicted"/>
<gene>
    <name evidence="2" type="ORF">SNAT2548_LOCUS23491</name>
</gene>
<comment type="caution">
    <text evidence="2">The sequence shown here is derived from an EMBL/GenBank/DDBJ whole genome shotgun (WGS) entry which is preliminary data.</text>
</comment>
<name>A0A812RB32_9DINO</name>
<feature type="compositionally biased region" description="Low complexity" evidence="1">
    <location>
        <begin position="15"/>
        <end position="28"/>
    </location>
</feature>
<sequence length="145" mass="15683">MALRLSAETLAALEAEDPAVASPQAATPPTSPPGSFVLKKDLGSLKDVDVDADASTAPSSPLLMEAKTPSAMPWWWRVVPKQEPRQGETERALAALRAEPRTVLETRSVGRPFLSLMSGQWTCVMRSSFEGGGWKWCAAFDEIRA</sequence>
<evidence type="ECO:0000313" key="3">
    <source>
        <dbReference type="Proteomes" id="UP000604046"/>
    </source>
</evidence>
<dbReference type="EMBL" id="CAJNDS010002324">
    <property type="protein sequence ID" value="CAE7432147.1"/>
    <property type="molecule type" value="Genomic_DNA"/>
</dbReference>
<accession>A0A812RB32</accession>
<organism evidence="2 3">
    <name type="scientific">Symbiodinium natans</name>
    <dbReference type="NCBI Taxonomy" id="878477"/>
    <lineage>
        <taxon>Eukaryota</taxon>
        <taxon>Sar</taxon>
        <taxon>Alveolata</taxon>
        <taxon>Dinophyceae</taxon>
        <taxon>Suessiales</taxon>
        <taxon>Symbiodiniaceae</taxon>
        <taxon>Symbiodinium</taxon>
    </lineage>
</organism>
<evidence type="ECO:0000313" key="2">
    <source>
        <dbReference type="EMBL" id="CAE7432147.1"/>
    </source>
</evidence>
<evidence type="ECO:0000256" key="1">
    <source>
        <dbReference type="SAM" id="MobiDB-lite"/>
    </source>
</evidence>
<keyword evidence="3" id="KW-1185">Reference proteome</keyword>
<protein>
    <submittedName>
        <fullName evidence="2">Uncharacterized protein</fullName>
    </submittedName>
</protein>
<dbReference type="AlphaFoldDB" id="A0A812RB32"/>
<dbReference type="OrthoDB" id="443569at2759"/>
<dbReference type="Proteomes" id="UP000604046">
    <property type="component" value="Unassembled WGS sequence"/>
</dbReference>